<dbReference type="Proteomes" id="UP001362999">
    <property type="component" value="Unassembled WGS sequence"/>
</dbReference>
<gene>
    <name evidence="2" type="ORF">R3P38DRAFT_2546640</name>
</gene>
<feature type="region of interest" description="Disordered" evidence="1">
    <location>
        <begin position="1058"/>
        <end position="1148"/>
    </location>
</feature>
<name>A0AAW0AJA8_9AGAR</name>
<protein>
    <submittedName>
        <fullName evidence="2">Uncharacterized protein</fullName>
    </submittedName>
</protein>
<feature type="compositionally biased region" description="Basic residues" evidence="1">
    <location>
        <begin position="1088"/>
        <end position="1098"/>
    </location>
</feature>
<comment type="caution">
    <text evidence="2">The sequence shown here is derived from an EMBL/GenBank/DDBJ whole genome shotgun (WGS) entry which is preliminary data.</text>
</comment>
<sequence>MTQNPLAASPDATLRLPRLNLPSFPAVPQEASAIESEFWQEYNKDEAGFSAGGEAPETSEQRRVEQEMDMMGIWNAVSVGRELDGQLEASENPDTDESALLNELLRTLDSDPFDETLTQADTEKSKEWYPYPSKTMFLLDICDNLPRLPVSESLMRTFIWILRECGAKDVPSLDALRKMQKTLRNQCGIPTIPCTSAQGKNFCINDPTAIIRMECSNPEIRSQFHLYPEINTSGSVSEIWHGEKFCKMLDPSLLTPMLDAGNGLHYYANEVVLLKDGRYVIPFRWIKVDGLMHADVHFVEQDAQSEEFRISTSLFAKNLLDLQFENRVPVWSEAARAYADKMPNPLRAIARGDPFYTVFVDYFSDDVSGNRSKSWNKHWNAYMTNRALPRQLLQHEFNVHFVSTSQHASVPEQFKEFAKIIRRTESDPIRAPDKTSSTGKSCYRIIVNTDPSDNPMQAEVCSCMGAAANHPCRKCKVGGTQEEKSTNDGYHALFSSGDPRTLDSVFSTVQQQIDLACEGNESELKKNYTATGVKDKYTEHWVNDILSQFKKAVEGGQDKDTVTAELKQWVKDHSDEIYSAFLTTDGFDPSRDTPIELLHTILLGVLKYLWHTTHTSWTPDQKKLFELRLQATDTTGLSVEGIRAGYIVQYAKSLIGRQFKVLLQCAVFHIHDLVDENHFRAWKAVGDLASLLWLPEIDNMDVYCADLHVAIANFLDSLAEIDPSKMVTKIKTHLLSHAPADVRMFGPLLGAITEAFESFNGVFRGASILSNHRAPSRDIAIQLAEQETVKHRVAGGQWPLKGPGGEVTWTCCGPSALQLLRDQPILQRLLGWKNIVSLPPGTVKLAPVTAAKGSTRRPPRTALALHTTSAAAAFNVGEQDRDSQWYRCQYVISQSQEECFVGSWVVSNSPVPNEVAAVGKIVDILQSIDSATSIIVLEQYVVQPARHETFNMPFVLPRRREDTVYLILKPESIKFSFNVQHDCSRGTCTASGKKQVLQDRRLTNLEESFIEHDRDVLSYIINTASLHNPHLLRRTLPVQLVKPRPIWEDRVDLHQRQAEKLRGTREARKSKPRRKRKQPDVDDDVQRPSKKRKTRRRPVREEEESASEDDQDSGSDSESDSGSVQNNVPVPSRRPGLRVQLRRPAYRE</sequence>
<keyword evidence="3" id="KW-1185">Reference proteome</keyword>
<feature type="compositionally biased region" description="Basic and acidic residues" evidence="1">
    <location>
        <begin position="1058"/>
        <end position="1069"/>
    </location>
</feature>
<dbReference type="PANTHER" id="PTHR31912:SF34">
    <property type="entry name" value="NOTOCHORD-RELATED PROTEIN"/>
    <property type="match status" value="1"/>
</dbReference>
<organism evidence="2 3">
    <name type="scientific">Favolaschia claudopus</name>
    <dbReference type="NCBI Taxonomy" id="2862362"/>
    <lineage>
        <taxon>Eukaryota</taxon>
        <taxon>Fungi</taxon>
        <taxon>Dikarya</taxon>
        <taxon>Basidiomycota</taxon>
        <taxon>Agaricomycotina</taxon>
        <taxon>Agaricomycetes</taxon>
        <taxon>Agaricomycetidae</taxon>
        <taxon>Agaricales</taxon>
        <taxon>Marasmiineae</taxon>
        <taxon>Mycenaceae</taxon>
        <taxon>Favolaschia</taxon>
    </lineage>
</organism>
<dbReference type="AlphaFoldDB" id="A0AAW0AJA8"/>
<dbReference type="EMBL" id="JAWWNJ010000060">
    <property type="protein sequence ID" value="KAK7013252.1"/>
    <property type="molecule type" value="Genomic_DNA"/>
</dbReference>
<proteinExistence type="predicted"/>
<reference evidence="2 3" key="1">
    <citation type="journal article" date="2024" name="J Genomics">
        <title>Draft genome sequencing and assembly of Favolaschia claudopus CIRM-BRFM 2984 isolated from oak limbs.</title>
        <authorList>
            <person name="Navarro D."/>
            <person name="Drula E."/>
            <person name="Chaduli D."/>
            <person name="Cazenave R."/>
            <person name="Ahrendt S."/>
            <person name="Wang J."/>
            <person name="Lipzen A."/>
            <person name="Daum C."/>
            <person name="Barry K."/>
            <person name="Grigoriev I.V."/>
            <person name="Favel A."/>
            <person name="Rosso M.N."/>
            <person name="Martin F."/>
        </authorList>
    </citation>
    <scope>NUCLEOTIDE SEQUENCE [LARGE SCALE GENOMIC DNA]</scope>
    <source>
        <strain evidence="2 3">CIRM-BRFM 2984</strain>
    </source>
</reference>
<dbReference type="PANTHER" id="PTHR31912">
    <property type="entry name" value="IP13529P"/>
    <property type="match status" value="1"/>
</dbReference>
<evidence type="ECO:0000313" key="2">
    <source>
        <dbReference type="EMBL" id="KAK7013252.1"/>
    </source>
</evidence>
<feature type="compositionally biased region" description="Acidic residues" evidence="1">
    <location>
        <begin position="1101"/>
        <end position="1119"/>
    </location>
</feature>
<accession>A0AAW0AJA8</accession>
<evidence type="ECO:0000313" key="3">
    <source>
        <dbReference type="Proteomes" id="UP001362999"/>
    </source>
</evidence>
<feature type="compositionally biased region" description="Basic and acidic residues" evidence="1">
    <location>
        <begin position="1078"/>
        <end position="1087"/>
    </location>
</feature>
<evidence type="ECO:0000256" key="1">
    <source>
        <dbReference type="SAM" id="MobiDB-lite"/>
    </source>
</evidence>